<reference evidence="1 2" key="1">
    <citation type="submission" date="2016-09" db="EMBL/GenBank/DDBJ databases">
        <title>Couchioplanes caeruleus draft genome sequence.</title>
        <authorList>
            <person name="Sheehan J."/>
            <person name="Caffrey P."/>
        </authorList>
    </citation>
    <scope>NUCLEOTIDE SEQUENCE [LARGE SCALE GENOMIC DNA]</scope>
    <source>
        <strain evidence="1 2">DSM 43634</strain>
    </source>
</reference>
<dbReference type="Gene3D" id="3.30.530.20">
    <property type="match status" value="1"/>
</dbReference>
<dbReference type="RefSeq" id="WP_071810161.1">
    <property type="nucleotide sequence ID" value="NZ_MEIA01000562.1"/>
</dbReference>
<comment type="caution">
    <text evidence="1">The sequence shown here is derived from an EMBL/GenBank/DDBJ whole genome shotgun (WGS) entry which is preliminary data.</text>
</comment>
<keyword evidence="2" id="KW-1185">Reference proteome</keyword>
<dbReference type="Pfam" id="PF10604">
    <property type="entry name" value="Polyketide_cyc2"/>
    <property type="match status" value="1"/>
</dbReference>
<protein>
    <recommendedName>
        <fullName evidence="3">Polyketide cyclase/dehydrase/lipid transport protein</fullName>
    </recommendedName>
</protein>
<sequence length="162" mass="18497">MTLNATPVIEEDALIDADAGQVWRLVADPQAMSRWSPQVLRTRVTTKGPVGVGTRMRNLNRDGLLLWPTHAQVVRFDPGVEFAIKIRENKAVWAYRVEPVSSGTSRLRIRREAPDGVSRVSLRLVRLFWRSVPRFESDLREGMKTTLARIKRECERTAHPRA</sequence>
<dbReference type="InterPro" id="IPR019587">
    <property type="entry name" value="Polyketide_cyclase/dehydratase"/>
</dbReference>
<dbReference type="SUPFAM" id="SSF55961">
    <property type="entry name" value="Bet v1-like"/>
    <property type="match status" value="1"/>
</dbReference>
<dbReference type="EMBL" id="MEIA01000562">
    <property type="protein sequence ID" value="OJF09496.1"/>
    <property type="molecule type" value="Genomic_DNA"/>
</dbReference>
<evidence type="ECO:0000313" key="1">
    <source>
        <dbReference type="EMBL" id="OJF09496.1"/>
    </source>
</evidence>
<evidence type="ECO:0000313" key="2">
    <source>
        <dbReference type="Proteomes" id="UP000182486"/>
    </source>
</evidence>
<dbReference type="Proteomes" id="UP000182486">
    <property type="component" value="Unassembled WGS sequence"/>
</dbReference>
<accession>A0A1K0F9T7</accession>
<dbReference type="InterPro" id="IPR023393">
    <property type="entry name" value="START-like_dom_sf"/>
</dbReference>
<dbReference type="AlphaFoldDB" id="A0A1K0F9T7"/>
<evidence type="ECO:0008006" key="3">
    <source>
        <dbReference type="Google" id="ProtNLM"/>
    </source>
</evidence>
<organism evidence="1 2">
    <name type="scientific">Couchioplanes caeruleus subsp. caeruleus</name>
    <dbReference type="NCBI Taxonomy" id="56427"/>
    <lineage>
        <taxon>Bacteria</taxon>
        <taxon>Bacillati</taxon>
        <taxon>Actinomycetota</taxon>
        <taxon>Actinomycetes</taxon>
        <taxon>Micromonosporales</taxon>
        <taxon>Micromonosporaceae</taxon>
        <taxon>Couchioplanes</taxon>
    </lineage>
</organism>
<proteinExistence type="predicted"/>
<gene>
    <name evidence="1" type="ORF">BG844_37200</name>
</gene>
<name>A0A1K0F9T7_9ACTN</name>